<proteinExistence type="predicted"/>
<gene>
    <name evidence="2" type="ORF">PQO03_19625</name>
</gene>
<dbReference type="InterPro" id="IPR011051">
    <property type="entry name" value="RmlC_Cupin_sf"/>
</dbReference>
<dbReference type="InterPro" id="IPR014710">
    <property type="entry name" value="RmlC-like_jellyroll"/>
</dbReference>
<dbReference type="EMBL" id="CP117812">
    <property type="protein sequence ID" value="WDE98034.1"/>
    <property type="molecule type" value="Genomic_DNA"/>
</dbReference>
<evidence type="ECO:0000313" key="3">
    <source>
        <dbReference type="Proteomes" id="UP001214250"/>
    </source>
</evidence>
<keyword evidence="3" id="KW-1185">Reference proteome</keyword>
<dbReference type="InterPro" id="IPR013096">
    <property type="entry name" value="Cupin_2"/>
</dbReference>
<evidence type="ECO:0000313" key="2">
    <source>
        <dbReference type="EMBL" id="WDE98034.1"/>
    </source>
</evidence>
<organism evidence="2 3">
    <name type="scientific">Lentisphaera profundi</name>
    <dbReference type="NCBI Taxonomy" id="1658616"/>
    <lineage>
        <taxon>Bacteria</taxon>
        <taxon>Pseudomonadati</taxon>
        <taxon>Lentisphaerota</taxon>
        <taxon>Lentisphaeria</taxon>
        <taxon>Lentisphaerales</taxon>
        <taxon>Lentisphaeraceae</taxon>
        <taxon>Lentisphaera</taxon>
    </lineage>
</organism>
<sequence>MNLFNDIPQDLPEELVTDLLKHKSLRIERIVSQGQSSVKDFWYDQGESEYLCVLQGEISLEYLDGSKVELAVADTLLIPAHCKHRVAYTSSEPKCICLAIFYKGVCDD</sequence>
<dbReference type="Pfam" id="PF07883">
    <property type="entry name" value="Cupin_2"/>
    <property type="match status" value="1"/>
</dbReference>
<reference evidence="2 3" key="1">
    <citation type="submission" date="2023-02" db="EMBL/GenBank/DDBJ databases">
        <title>Genome sequence of Lentisphaera profundi SAORIC-696.</title>
        <authorList>
            <person name="Kim e."/>
            <person name="Cho J.-C."/>
            <person name="Choi A."/>
            <person name="Kang I."/>
        </authorList>
    </citation>
    <scope>NUCLEOTIDE SEQUENCE [LARGE SCALE GENOMIC DNA]</scope>
    <source>
        <strain evidence="2 3">SAORIC-696</strain>
    </source>
</reference>
<feature type="domain" description="Cupin type-2" evidence="1">
    <location>
        <begin position="34"/>
        <end position="101"/>
    </location>
</feature>
<dbReference type="SUPFAM" id="SSF51182">
    <property type="entry name" value="RmlC-like cupins"/>
    <property type="match status" value="1"/>
</dbReference>
<dbReference type="Proteomes" id="UP001214250">
    <property type="component" value="Chromosome 2"/>
</dbReference>
<name>A0ABY7VZ88_9BACT</name>
<accession>A0ABY7VZ88</accession>
<protein>
    <submittedName>
        <fullName evidence="2">Cupin domain-containing protein</fullName>
    </submittedName>
</protein>
<evidence type="ECO:0000259" key="1">
    <source>
        <dbReference type="Pfam" id="PF07883"/>
    </source>
</evidence>
<dbReference type="Gene3D" id="2.60.120.10">
    <property type="entry name" value="Jelly Rolls"/>
    <property type="match status" value="1"/>
</dbReference>
<dbReference type="CDD" id="cd06981">
    <property type="entry name" value="cupin_reut_a1446"/>
    <property type="match status" value="1"/>
</dbReference>
<dbReference type="RefSeq" id="WP_274152772.1">
    <property type="nucleotide sequence ID" value="NZ_CP117812.1"/>
</dbReference>